<keyword evidence="2" id="KW-1185">Reference proteome</keyword>
<evidence type="ECO:0000313" key="1">
    <source>
        <dbReference type="EMBL" id="AAT09113.1"/>
    </source>
</evidence>
<organism evidence="1 2">
    <name type="scientific">Lettuce ring necrosis virus</name>
    <dbReference type="NCBI Taxonomy" id="274495"/>
    <lineage>
        <taxon>Viruses</taxon>
        <taxon>Riboviria</taxon>
        <taxon>Orthornavirae</taxon>
        <taxon>Negarnaviricota</taxon>
        <taxon>Haploviricotina</taxon>
        <taxon>Milneviricetes</taxon>
        <taxon>Naedrevirales</taxon>
        <taxon>Aspiviridae</taxon>
        <taxon>Ophiovirus</taxon>
        <taxon>Ophiovirus lactucae</taxon>
    </lineage>
</organism>
<dbReference type="GeneID" id="2943497"/>
<reference evidence="1 2" key="1">
    <citation type="submission" date="2004-01" db="EMBL/GenBank/DDBJ databases">
        <title>Characterization and genome organization of a new ophiovirus associated with lettuce ring necrosis.</title>
        <authorList>
            <person name="Torok V.A."/>
            <person name="Vetten H.J."/>
        </authorList>
    </citation>
    <scope>NUCLEOTIDE SEQUENCE [LARGE SCALE GENOMIC DNA]</scope>
    <source>
        <strain evidence="1">Belg-2</strain>
    </source>
</reference>
<dbReference type="EMBL" id="AY535019">
    <property type="protein sequence ID" value="AAT09113.1"/>
    <property type="molecule type" value="Genomic_RNA"/>
</dbReference>
<name>Q6E6Y2_9VIRU</name>
<dbReference type="KEGG" id="vg:2943497"/>
<dbReference type="Proteomes" id="UP000202904">
    <property type="component" value="Genome"/>
</dbReference>
<proteinExistence type="predicted"/>
<evidence type="ECO:0000313" key="2">
    <source>
        <dbReference type="Proteomes" id="UP000202904"/>
    </source>
</evidence>
<dbReference type="RefSeq" id="YP_053240.1">
    <property type="nucleotide sequence ID" value="NC_006054.1"/>
</dbReference>
<sequence>MSFFGQWIQYIDPIITRALSILPHLREIINIALKPFNGINLLDDHDRTHLANRIRFIESKLSLIGEEKANIEILDKNTRKMIIVFYSEKLKQLERKMIREFMLPVFTHLTNPGMSLFDIKQNNFYNFYSEELEESMMLPEKEFSIPPLKRSILRTLENGLDYLMRNHPRRSATTLNRIDYLKSVGKRGEKQEIHGVEHISNYQAVDSVGFCTYLWNEIGAVKNIFLNQFLHLGVDSSYVILFPHGCFSILEKHSMNSMILEEIFDKVIIELCLSIKILQSTDTYNNTLIEFFYPSRPISSKIQKIRDLEKQTKNKYHSVNF</sequence>
<accession>Q6E6Y2</accession>
<protein>
    <submittedName>
        <fullName evidence="1">37 kDa protein</fullName>
    </submittedName>
</protein>